<organism evidence="1 2">
    <name type="scientific">Marchantia polymorpha</name>
    <name type="common">Common liverwort</name>
    <name type="synonym">Marchantia aquatica</name>
    <dbReference type="NCBI Taxonomy" id="3197"/>
    <lineage>
        <taxon>Eukaryota</taxon>
        <taxon>Viridiplantae</taxon>
        <taxon>Streptophyta</taxon>
        <taxon>Embryophyta</taxon>
        <taxon>Marchantiophyta</taxon>
        <taxon>Marchantiopsida</taxon>
        <taxon>Marchantiidae</taxon>
        <taxon>Marchantiales</taxon>
        <taxon>Marchantiaceae</taxon>
        <taxon>Marchantia</taxon>
    </lineage>
</organism>
<sequence length="80" mass="9066">MVYDGRGVPALGRQQQMRETKLWSCNFSKEGMVSHQGSGRRPKSDVGLKVISFHASLVSSCLKARYHIKVRAEDQKAMWD</sequence>
<name>A0A2R6WG26_MARPO</name>
<protein>
    <submittedName>
        <fullName evidence="1">Uncharacterized protein</fullName>
    </submittedName>
</protein>
<gene>
    <name evidence="1" type="ORF">MARPO_0095s0066</name>
</gene>
<proteinExistence type="predicted"/>
<reference evidence="2" key="1">
    <citation type="journal article" date="2017" name="Cell">
        <title>Insights into land plant evolution garnered from the Marchantia polymorpha genome.</title>
        <authorList>
            <person name="Bowman J.L."/>
            <person name="Kohchi T."/>
            <person name="Yamato K.T."/>
            <person name="Jenkins J."/>
            <person name="Shu S."/>
            <person name="Ishizaki K."/>
            <person name="Yamaoka S."/>
            <person name="Nishihama R."/>
            <person name="Nakamura Y."/>
            <person name="Berger F."/>
            <person name="Adam C."/>
            <person name="Aki S.S."/>
            <person name="Althoff F."/>
            <person name="Araki T."/>
            <person name="Arteaga-Vazquez M.A."/>
            <person name="Balasubrmanian S."/>
            <person name="Barry K."/>
            <person name="Bauer D."/>
            <person name="Boehm C.R."/>
            <person name="Briginshaw L."/>
            <person name="Caballero-Perez J."/>
            <person name="Catarino B."/>
            <person name="Chen F."/>
            <person name="Chiyoda S."/>
            <person name="Chovatia M."/>
            <person name="Davies K.M."/>
            <person name="Delmans M."/>
            <person name="Demura T."/>
            <person name="Dierschke T."/>
            <person name="Dolan L."/>
            <person name="Dorantes-Acosta A.E."/>
            <person name="Eklund D.M."/>
            <person name="Florent S.N."/>
            <person name="Flores-Sandoval E."/>
            <person name="Fujiyama A."/>
            <person name="Fukuzawa H."/>
            <person name="Galik B."/>
            <person name="Grimanelli D."/>
            <person name="Grimwood J."/>
            <person name="Grossniklaus U."/>
            <person name="Hamada T."/>
            <person name="Haseloff J."/>
            <person name="Hetherington A.J."/>
            <person name="Higo A."/>
            <person name="Hirakawa Y."/>
            <person name="Hundley H.N."/>
            <person name="Ikeda Y."/>
            <person name="Inoue K."/>
            <person name="Inoue S.I."/>
            <person name="Ishida S."/>
            <person name="Jia Q."/>
            <person name="Kakita M."/>
            <person name="Kanazawa T."/>
            <person name="Kawai Y."/>
            <person name="Kawashima T."/>
            <person name="Kennedy M."/>
            <person name="Kinose K."/>
            <person name="Kinoshita T."/>
            <person name="Kohara Y."/>
            <person name="Koide E."/>
            <person name="Komatsu K."/>
            <person name="Kopischke S."/>
            <person name="Kubo M."/>
            <person name="Kyozuka J."/>
            <person name="Lagercrantz U."/>
            <person name="Lin S.S."/>
            <person name="Lindquist E."/>
            <person name="Lipzen A.M."/>
            <person name="Lu C.W."/>
            <person name="De Luna E."/>
            <person name="Martienssen R.A."/>
            <person name="Minamino N."/>
            <person name="Mizutani M."/>
            <person name="Mizutani M."/>
            <person name="Mochizuki N."/>
            <person name="Monte I."/>
            <person name="Mosher R."/>
            <person name="Nagasaki H."/>
            <person name="Nakagami H."/>
            <person name="Naramoto S."/>
            <person name="Nishitani K."/>
            <person name="Ohtani M."/>
            <person name="Okamoto T."/>
            <person name="Okumura M."/>
            <person name="Phillips J."/>
            <person name="Pollak B."/>
            <person name="Reinders A."/>
            <person name="Rovekamp M."/>
            <person name="Sano R."/>
            <person name="Sawa S."/>
            <person name="Schmid M.W."/>
            <person name="Shirakawa M."/>
            <person name="Solano R."/>
            <person name="Spunde A."/>
            <person name="Suetsugu N."/>
            <person name="Sugano S."/>
            <person name="Sugiyama A."/>
            <person name="Sun R."/>
            <person name="Suzuki Y."/>
            <person name="Takenaka M."/>
            <person name="Takezawa D."/>
            <person name="Tomogane H."/>
            <person name="Tsuzuki M."/>
            <person name="Ueda T."/>
            <person name="Umeda M."/>
            <person name="Ward J.M."/>
            <person name="Watanabe Y."/>
            <person name="Yazaki K."/>
            <person name="Yokoyama R."/>
            <person name="Yoshitake Y."/>
            <person name="Yotsui I."/>
            <person name="Zachgo S."/>
            <person name="Schmutz J."/>
        </authorList>
    </citation>
    <scope>NUCLEOTIDE SEQUENCE [LARGE SCALE GENOMIC DNA]</scope>
    <source>
        <strain evidence="2">Tak-1</strain>
    </source>
</reference>
<dbReference type="Proteomes" id="UP000244005">
    <property type="component" value="Unassembled WGS sequence"/>
</dbReference>
<dbReference type="EMBL" id="KZ772767">
    <property type="protein sequence ID" value="PTQ32810.1"/>
    <property type="molecule type" value="Genomic_DNA"/>
</dbReference>
<evidence type="ECO:0000313" key="2">
    <source>
        <dbReference type="Proteomes" id="UP000244005"/>
    </source>
</evidence>
<evidence type="ECO:0000313" key="1">
    <source>
        <dbReference type="EMBL" id="PTQ32810.1"/>
    </source>
</evidence>
<dbReference type="Gramene" id="Mp5g08920.1">
    <property type="protein sequence ID" value="Mp5g08920.1.cds"/>
    <property type="gene ID" value="Mp5g08920"/>
</dbReference>
<keyword evidence="2" id="KW-1185">Reference proteome</keyword>
<dbReference type="AlphaFoldDB" id="A0A2R6WG26"/>
<accession>A0A2R6WG26</accession>